<evidence type="ECO:0000256" key="1">
    <source>
        <dbReference type="SAM" id="Phobius"/>
    </source>
</evidence>
<dbReference type="Proteomes" id="UP000054977">
    <property type="component" value="Unassembled WGS sequence"/>
</dbReference>
<protein>
    <submittedName>
        <fullName evidence="2">Uncharacterized protein</fullName>
    </submittedName>
</protein>
<reference evidence="2" key="1">
    <citation type="submission" date="2016-01" db="EMBL/GenBank/DDBJ databases">
        <authorList>
            <person name="Peeters C."/>
        </authorList>
    </citation>
    <scope>NUCLEOTIDE SEQUENCE [LARGE SCALE GENOMIC DNA]</scope>
    <source>
        <strain evidence="2">LMG 22934</strain>
    </source>
</reference>
<name>A0A158I2P8_9BURK</name>
<dbReference type="OrthoDB" id="9135155at2"/>
<accession>A0A158I2P8</accession>
<gene>
    <name evidence="2" type="ORF">AWB65_04099</name>
</gene>
<evidence type="ECO:0000313" key="3">
    <source>
        <dbReference type="Proteomes" id="UP000054977"/>
    </source>
</evidence>
<dbReference type="STRING" id="326474.AWB65_04099"/>
<dbReference type="RefSeq" id="WP_087668880.1">
    <property type="nucleotide sequence ID" value="NZ_FCNW02000024.1"/>
</dbReference>
<keyword evidence="1" id="KW-0812">Transmembrane</keyword>
<comment type="caution">
    <text evidence="2">The sequence shown here is derived from an EMBL/GenBank/DDBJ whole genome shotgun (WGS) entry which is preliminary data.</text>
</comment>
<dbReference type="AlphaFoldDB" id="A0A158I2P8"/>
<sequence length="117" mass="12762">MQVPNWVSMRANLVLLAIAVAFADAVCLLVAALFGRPEVIGAPAVRIVALGSAVVIALIVKRTARRAFDAAESTRHLTWTVCASEPLIADECRHDWLVQLHLELNDGMRQRRAHAKG</sequence>
<keyword evidence="1" id="KW-1133">Transmembrane helix</keyword>
<feature type="transmembrane region" description="Helical" evidence="1">
    <location>
        <begin position="40"/>
        <end position="60"/>
    </location>
</feature>
<proteinExistence type="predicted"/>
<dbReference type="EMBL" id="FCNW02000024">
    <property type="protein sequence ID" value="SAL50519.1"/>
    <property type="molecule type" value="Genomic_DNA"/>
</dbReference>
<organism evidence="2 3">
    <name type="scientific">Caballeronia humi</name>
    <dbReference type="NCBI Taxonomy" id="326474"/>
    <lineage>
        <taxon>Bacteria</taxon>
        <taxon>Pseudomonadati</taxon>
        <taxon>Pseudomonadota</taxon>
        <taxon>Betaproteobacteria</taxon>
        <taxon>Burkholderiales</taxon>
        <taxon>Burkholderiaceae</taxon>
        <taxon>Caballeronia</taxon>
    </lineage>
</organism>
<keyword evidence="1" id="KW-0472">Membrane</keyword>
<keyword evidence="3" id="KW-1185">Reference proteome</keyword>
<feature type="transmembrane region" description="Helical" evidence="1">
    <location>
        <begin position="12"/>
        <end position="34"/>
    </location>
</feature>
<evidence type="ECO:0000313" key="2">
    <source>
        <dbReference type="EMBL" id="SAL50519.1"/>
    </source>
</evidence>